<sequence>MLLELRVKNYKSIKNWQSFSLLAESGVKELEKHIVKVEDFNVLTTSLIYGRNASGKSNLLNALKTLQFMVLESGDFKVDAIIPLYDPYKLDKNFQNSPTEFYLDFLSKDNIRYIYEIGFSKYDVEYERLKFYPKSQPATLFERNKDEKIKYGEYLTGRKKDIEDKLYKNQLFLSKIGTNKLEALVTVYKYFSKGLFVYSFHDSKYDDLLTHLYTNRIANDKVPFFKENMNLLMKEADTGIESIEITEEDIDVNLLPEEMSDQEKKDLVDRFKHKIRTVHKTFDGDKEVGYTKFKLEEESTGTIKLLGIGGLILEALDDGQTLVIDELDKSLHPKLTKVLINIFHSKKTNPKNAQLIFATHDVSLLDNTLFRRDQVWFAEKEFEGCSHYYSIADIAGVRATAPYEKYYMSGRLGAIPVINENELNFQF</sequence>
<dbReference type="Gene3D" id="3.40.50.300">
    <property type="entry name" value="P-loop containing nucleotide triphosphate hydrolases"/>
    <property type="match status" value="1"/>
</dbReference>
<dbReference type="SUPFAM" id="SSF52540">
    <property type="entry name" value="P-loop containing nucleoside triphosphate hydrolases"/>
    <property type="match status" value="1"/>
</dbReference>
<comment type="caution">
    <text evidence="2">The sequence shown here is derived from an EMBL/GenBank/DDBJ whole genome shotgun (WGS) entry which is preliminary data.</text>
</comment>
<evidence type="ECO:0000313" key="2">
    <source>
        <dbReference type="EMBL" id="MCK8482285.1"/>
    </source>
</evidence>
<accession>A0ABT0HD37</accession>
<evidence type="ECO:0000313" key="3">
    <source>
        <dbReference type="Proteomes" id="UP001203687"/>
    </source>
</evidence>
<dbReference type="GO" id="GO:0005524">
    <property type="term" value="F:ATP binding"/>
    <property type="evidence" value="ECO:0007669"/>
    <property type="project" value="UniProtKB-KW"/>
</dbReference>
<gene>
    <name evidence="2" type="ORF">MUY34_16795</name>
</gene>
<keyword evidence="2" id="KW-0067">ATP-binding</keyword>
<protein>
    <submittedName>
        <fullName evidence="2">ATP-binding protein</fullName>
    </submittedName>
</protein>
<feature type="domain" description="ATPase AAA-type core" evidence="1">
    <location>
        <begin position="48"/>
        <end position="366"/>
    </location>
</feature>
<dbReference type="EMBL" id="JALPQF010000031">
    <property type="protein sequence ID" value="MCK8482285.1"/>
    <property type="molecule type" value="Genomic_DNA"/>
</dbReference>
<keyword evidence="2" id="KW-0547">Nucleotide-binding</keyword>
<dbReference type="Proteomes" id="UP001203687">
    <property type="component" value="Unassembled WGS sequence"/>
</dbReference>
<dbReference type="Pfam" id="PF13304">
    <property type="entry name" value="AAA_21"/>
    <property type="match status" value="1"/>
</dbReference>
<proteinExistence type="predicted"/>
<organism evidence="2 3">
    <name type="scientific">Psychroserpens algicola</name>
    <dbReference type="NCBI Taxonomy" id="1719034"/>
    <lineage>
        <taxon>Bacteria</taxon>
        <taxon>Pseudomonadati</taxon>
        <taxon>Bacteroidota</taxon>
        <taxon>Flavobacteriia</taxon>
        <taxon>Flavobacteriales</taxon>
        <taxon>Flavobacteriaceae</taxon>
        <taxon>Psychroserpens</taxon>
    </lineage>
</organism>
<reference evidence="2" key="1">
    <citation type="submission" date="2022-04" db="EMBL/GenBank/DDBJ databases">
        <authorList>
            <person name="Ren T."/>
        </authorList>
    </citation>
    <scope>NUCLEOTIDE SEQUENCE</scope>
    <source>
        <strain evidence="2">F63249</strain>
    </source>
</reference>
<name>A0ABT0HD37_9FLAO</name>
<evidence type="ECO:0000259" key="1">
    <source>
        <dbReference type="Pfam" id="PF13304"/>
    </source>
</evidence>
<dbReference type="InterPro" id="IPR003959">
    <property type="entry name" value="ATPase_AAA_core"/>
</dbReference>
<dbReference type="PANTHER" id="PTHR40396">
    <property type="entry name" value="ATPASE-LIKE PROTEIN"/>
    <property type="match status" value="1"/>
</dbReference>
<dbReference type="RefSeq" id="WP_248414004.1">
    <property type="nucleotide sequence ID" value="NZ_JALPQF010000031.1"/>
</dbReference>
<dbReference type="PANTHER" id="PTHR40396:SF1">
    <property type="entry name" value="ATPASE AAA-TYPE CORE DOMAIN-CONTAINING PROTEIN"/>
    <property type="match status" value="1"/>
</dbReference>
<keyword evidence="3" id="KW-1185">Reference proteome</keyword>
<dbReference type="InterPro" id="IPR027417">
    <property type="entry name" value="P-loop_NTPase"/>
</dbReference>